<keyword evidence="2 6" id="KW-0812">Transmembrane</keyword>
<reference evidence="8 9" key="1">
    <citation type="submission" date="2019-03" db="EMBL/GenBank/DDBJ databases">
        <title>Sequencing the genomes of 1000 actinobacteria strains.</title>
        <authorList>
            <person name="Klenk H.-P."/>
        </authorList>
    </citation>
    <scope>NUCLEOTIDE SEQUENCE [LARGE SCALE GENOMIC DNA]</scope>
    <source>
        <strain evidence="8 9">DSM 18936</strain>
    </source>
</reference>
<accession>A0A4R7I076</accession>
<organism evidence="8 9">
    <name type="scientific">Ilumatobacter fluminis</name>
    <dbReference type="NCBI Taxonomy" id="467091"/>
    <lineage>
        <taxon>Bacteria</taxon>
        <taxon>Bacillati</taxon>
        <taxon>Actinomycetota</taxon>
        <taxon>Acidimicrobiia</taxon>
        <taxon>Acidimicrobiales</taxon>
        <taxon>Ilumatobacteraceae</taxon>
        <taxon>Ilumatobacter</taxon>
    </lineage>
</organism>
<dbReference type="PANTHER" id="PTHR31310">
    <property type="match status" value="1"/>
</dbReference>
<dbReference type="AlphaFoldDB" id="A0A4R7I076"/>
<feature type="transmembrane region" description="Helical" evidence="6">
    <location>
        <begin position="175"/>
        <end position="197"/>
    </location>
</feature>
<dbReference type="GO" id="GO:0016020">
    <property type="term" value="C:membrane"/>
    <property type="evidence" value="ECO:0007669"/>
    <property type="project" value="UniProtKB-SubCell"/>
</dbReference>
<dbReference type="Pfam" id="PF14378">
    <property type="entry name" value="PAP2_3"/>
    <property type="match status" value="1"/>
</dbReference>
<evidence type="ECO:0000256" key="6">
    <source>
        <dbReference type="SAM" id="Phobius"/>
    </source>
</evidence>
<dbReference type="OrthoDB" id="5241565at2"/>
<evidence type="ECO:0000256" key="2">
    <source>
        <dbReference type="ARBA" id="ARBA00022692"/>
    </source>
</evidence>
<keyword evidence="3 6" id="KW-1133">Transmembrane helix</keyword>
<dbReference type="Proteomes" id="UP000294558">
    <property type="component" value="Unassembled WGS sequence"/>
</dbReference>
<evidence type="ECO:0000313" key="9">
    <source>
        <dbReference type="Proteomes" id="UP000294558"/>
    </source>
</evidence>
<comment type="caution">
    <text evidence="8">The sequence shown here is derived from an EMBL/GenBank/DDBJ whole genome shotgun (WGS) entry which is preliminary data.</text>
</comment>
<dbReference type="InterPro" id="IPR026841">
    <property type="entry name" value="Aur1/Ipt1"/>
</dbReference>
<sequence>MGTTVQSGGRDVTGSIASWWRSRYGFRLLLEIGICAGLLVIYRTIRLFTRGDLRAAFDNARGVISFETWLGLPFEDNLQQFLLDHPTIIKLLNQYYVVFHFPAAIGLLLWLYWRHHGHYSFVRNLMAFVTFSALVIHLIFPLAPPRMMAGFVDTMATFGPSIYPANALDGAANQIAAMPSLHFGWAMIEAIAVIMVLKSPWRYLILIHPALMTLAIIATANHWWIDAAVAGILIMAAIGVYRVVQAWVGDRRWSWTKLRFQTAAGLDQLEAHANSASPTANAPQRDVDSSTTS</sequence>
<feature type="domain" description="Inositolphosphotransferase Aur1/Ipt1" evidence="7">
    <location>
        <begin position="63"/>
        <end position="238"/>
    </location>
</feature>
<comment type="subcellular location">
    <subcellularLocation>
        <location evidence="1">Membrane</location>
        <topology evidence="1">Multi-pass membrane protein</topology>
    </subcellularLocation>
</comment>
<evidence type="ECO:0000256" key="1">
    <source>
        <dbReference type="ARBA" id="ARBA00004141"/>
    </source>
</evidence>
<dbReference type="CDD" id="cd03386">
    <property type="entry name" value="PAP2_Aur1_like"/>
    <property type="match status" value="1"/>
</dbReference>
<evidence type="ECO:0000256" key="3">
    <source>
        <dbReference type="ARBA" id="ARBA00022989"/>
    </source>
</evidence>
<feature type="transmembrane region" description="Helical" evidence="6">
    <location>
        <begin position="125"/>
        <end position="143"/>
    </location>
</feature>
<evidence type="ECO:0000256" key="4">
    <source>
        <dbReference type="ARBA" id="ARBA00023136"/>
    </source>
</evidence>
<feature type="transmembrane region" description="Helical" evidence="6">
    <location>
        <begin position="95"/>
        <end position="113"/>
    </location>
</feature>
<evidence type="ECO:0000259" key="7">
    <source>
        <dbReference type="Pfam" id="PF14378"/>
    </source>
</evidence>
<keyword evidence="9" id="KW-1185">Reference proteome</keyword>
<evidence type="ECO:0000256" key="5">
    <source>
        <dbReference type="SAM" id="MobiDB-lite"/>
    </source>
</evidence>
<dbReference type="InterPro" id="IPR052185">
    <property type="entry name" value="IPC_Synthase-Related"/>
</dbReference>
<feature type="transmembrane region" description="Helical" evidence="6">
    <location>
        <begin position="230"/>
        <end position="249"/>
    </location>
</feature>
<dbReference type="RefSeq" id="WP_133869147.1">
    <property type="nucleotide sequence ID" value="NZ_SOAU01000001.1"/>
</dbReference>
<name>A0A4R7I076_9ACTN</name>
<dbReference type="EMBL" id="SOAU01000001">
    <property type="protein sequence ID" value="TDT16811.1"/>
    <property type="molecule type" value="Genomic_DNA"/>
</dbReference>
<feature type="transmembrane region" description="Helical" evidence="6">
    <location>
        <begin position="204"/>
        <end position="224"/>
    </location>
</feature>
<feature type="transmembrane region" description="Helical" evidence="6">
    <location>
        <begin position="28"/>
        <end position="45"/>
    </location>
</feature>
<feature type="region of interest" description="Disordered" evidence="5">
    <location>
        <begin position="273"/>
        <end position="293"/>
    </location>
</feature>
<keyword evidence="4 6" id="KW-0472">Membrane</keyword>
<protein>
    <submittedName>
        <fullName evidence="8">PAP2 superfamily protein</fullName>
    </submittedName>
</protein>
<gene>
    <name evidence="8" type="ORF">BDK89_2409</name>
</gene>
<evidence type="ECO:0000313" key="8">
    <source>
        <dbReference type="EMBL" id="TDT16811.1"/>
    </source>
</evidence>
<dbReference type="PANTHER" id="PTHR31310:SF7">
    <property type="entry name" value="PA-PHOSPHATASE RELATED-FAMILY PROTEIN DDB_G0268928"/>
    <property type="match status" value="1"/>
</dbReference>
<proteinExistence type="predicted"/>